<sequence>MLEQQHNFQLPGGWCSDCRAAAARPCWDEHAVLNAKAAVRYLSTEQVPAGALQEAAALLQDVLSQESGPAGGDPPPAAAPAAPPPAAVDLPSAGRGRRLAGLAAAVAARPGALLSSAPPRPHPPPARARPPPPTVVDLDPPAPAAPAPHSTELNVWSLVWHAPDRDDMVIDVWKADALRRAPGVLRLCQVHCLSDPAWTLGLLQCAAPTVERLSVYNPLESHFRVVVAMPRLRRLCLWCDDDAQYACPPGLAAQRPPGSGDGDGLRWLRVRYLPPATLQALLQVHRRTLEELMLSARTPGPGRDDLHKLLGRCQLRALRRLVLRRDYGHDDGDCAGQRAAVRAVLPGVQVLCSICDCLEGEEGQP</sequence>
<protein>
    <submittedName>
        <fullName evidence="2">Ribosome biogenesis protein ERB1</fullName>
    </submittedName>
</protein>
<dbReference type="Proteomes" id="UP001219518">
    <property type="component" value="Unassembled WGS sequence"/>
</dbReference>
<feature type="region of interest" description="Disordered" evidence="1">
    <location>
        <begin position="65"/>
        <end position="93"/>
    </location>
</feature>
<reference evidence="2" key="2">
    <citation type="journal article" date="2023" name="BMC Genomics">
        <title>Pest status, molecular evolution, and epigenetic factors derived from the genome assembly of Frankliniella fusca, a thysanopteran phytovirus vector.</title>
        <authorList>
            <person name="Catto M.A."/>
            <person name="Labadie P.E."/>
            <person name="Jacobson A.L."/>
            <person name="Kennedy G.G."/>
            <person name="Srinivasan R."/>
            <person name="Hunt B.G."/>
        </authorList>
    </citation>
    <scope>NUCLEOTIDE SEQUENCE</scope>
    <source>
        <strain evidence="2">PL_HMW_Pooled</strain>
    </source>
</reference>
<evidence type="ECO:0000313" key="3">
    <source>
        <dbReference type="Proteomes" id="UP001219518"/>
    </source>
</evidence>
<accession>A0AAE1LHY3</accession>
<comment type="caution">
    <text evidence="2">The sequence shown here is derived from an EMBL/GenBank/DDBJ whole genome shotgun (WGS) entry which is preliminary data.</text>
</comment>
<gene>
    <name evidence="2" type="ORF">KUF71_009585</name>
</gene>
<dbReference type="AlphaFoldDB" id="A0AAE1LHY3"/>
<evidence type="ECO:0000256" key="1">
    <source>
        <dbReference type="SAM" id="MobiDB-lite"/>
    </source>
</evidence>
<organism evidence="2 3">
    <name type="scientific">Frankliniella fusca</name>
    <dbReference type="NCBI Taxonomy" id="407009"/>
    <lineage>
        <taxon>Eukaryota</taxon>
        <taxon>Metazoa</taxon>
        <taxon>Ecdysozoa</taxon>
        <taxon>Arthropoda</taxon>
        <taxon>Hexapoda</taxon>
        <taxon>Insecta</taxon>
        <taxon>Pterygota</taxon>
        <taxon>Neoptera</taxon>
        <taxon>Paraneoptera</taxon>
        <taxon>Thysanoptera</taxon>
        <taxon>Terebrantia</taxon>
        <taxon>Thripoidea</taxon>
        <taxon>Thripidae</taxon>
        <taxon>Frankliniella</taxon>
    </lineage>
</organism>
<proteinExistence type="predicted"/>
<feature type="compositionally biased region" description="Pro residues" evidence="1">
    <location>
        <begin position="72"/>
        <end position="86"/>
    </location>
</feature>
<reference evidence="2" key="1">
    <citation type="submission" date="2021-07" db="EMBL/GenBank/DDBJ databases">
        <authorList>
            <person name="Catto M.A."/>
            <person name="Jacobson A."/>
            <person name="Kennedy G."/>
            <person name="Labadie P."/>
            <person name="Hunt B.G."/>
            <person name="Srinivasan R."/>
        </authorList>
    </citation>
    <scope>NUCLEOTIDE SEQUENCE</scope>
    <source>
        <strain evidence="2">PL_HMW_Pooled</strain>
        <tissue evidence="2">Head</tissue>
    </source>
</reference>
<dbReference type="EMBL" id="JAHWGI010000994">
    <property type="protein sequence ID" value="KAK3920298.1"/>
    <property type="molecule type" value="Genomic_DNA"/>
</dbReference>
<keyword evidence="3" id="KW-1185">Reference proteome</keyword>
<name>A0AAE1LHY3_9NEOP</name>
<feature type="region of interest" description="Disordered" evidence="1">
    <location>
        <begin position="113"/>
        <end position="148"/>
    </location>
</feature>
<evidence type="ECO:0000313" key="2">
    <source>
        <dbReference type="EMBL" id="KAK3920298.1"/>
    </source>
</evidence>
<feature type="compositionally biased region" description="Pro residues" evidence="1">
    <location>
        <begin position="118"/>
        <end position="146"/>
    </location>
</feature>